<evidence type="ECO:0000313" key="2">
    <source>
        <dbReference type="EMBL" id="MDD1382014.1"/>
    </source>
</evidence>
<accession>A0A1S9AP76</accession>
<dbReference type="RefSeq" id="WP_078009541.1">
    <property type="nucleotide sequence ID" value="NZ_CP047416.1"/>
</dbReference>
<dbReference type="Proteomes" id="UP001217945">
    <property type="component" value="Unassembled WGS sequence"/>
</dbReference>
<proteinExistence type="predicted"/>
<dbReference type="AlphaFoldDB" id="A0A1S9AP76"/>
<keyword evidence="1" id="KW-0175">Coiled coil</keyword>
<name>A0A1S9AP76_LIMRT</name>
<protein>
    <submittedName>
        <fullName evidence="2">Uncharacterized protein</fullName>
    </submittedName>
</protein>
<organism evidence="2 3">
    <name type="scientific">Limosilactobacillus reuteri</name>
    <name type="common">Lactobacillus reuteri</name>
    <dbReference type="NCBI Taxonomy" id="1598"/>
    <lineage>
        <taxon>Bacteria</taxon>
        <taxon>Bacillati</taxon>
        <taxon>Bacillota</taxon>
        <taxon>Bacilli</taxon>
        <taxon>Lactobacillales</taxon>
        <taxon>Lactobacillaceae</taxon>
        <taxon>Limosilactobacillus</taxon>
    </lineage>
</organism>
<comment type="caution">
    <text evidence="2">The sequence shown here is derived from an EMBL/GenBank/DDBJ whole genome shotgun (WGS) entry which is preliminary data.</text>
</comment>
<dbReference type="EMBL" id="JAQTKT010000001">
    <property type="protein sequence ID" value="MDD1382014.1"/>
    <property type="molecule type" value="Genomic_DNA"/>
</dbReference>
<evidence type="ECO:0000313" key="3">
    <source>
        <dbReference type="Proteomes" id="UP001217945"/>
    </source>
</evidence>
<feature type="coiled-coil region" evidence="1">
    <location>
        <begin position="1"/>
        <end position="28"/>
    </location>
</feature>
<gene>
    <name evidence="2" type="ORF">PSQ53_03435</name>
</gene>
<evidence type="ECO:0000256" key="1">
    <source>
        <dbReference type="SAM" id="Coils"/>
    </source>
</evidence>
<reference evidence="2" key="1">
    <citation type="submission" date="2023-02" db="EMBL/GenBank/DDBJ databases">
        <title>Complete genome sequence of Limosilactobacillus reuteri SRCM217616 isolated from Bos taurus feces.</title>
        <authorList>
            <person name="Yang H.-G."/>
            <person name="Kim J.-W."/>
            <person name="Ha G.-S."/>
            <person name="Yang H.-J."/>
            <person name="Jeong D.-Y."/>
        </authorList>
    </citation>
    <scope>NUCLEOTIDE SEQUENCE</scope>
    <source>
        <strain evidence="2">SRCM217616</strain>
    </source>
</reference>
<sequence length="877" mass="99761">MKDKGNNAHSLEKKRDDVEQLLARMKHSSVDLHKTVVSVLTKLPLTNSNGTFNADMINTVWKYKQIVDSLAETSRRWAISKHFIYDVCLPDISDSNNEDYSPVYQRYAAKLPVDQFGELDQEVFVATNPQKTTGKLVKRKDRLVGDARLQNIKTFGSAWNSAGEVINTDTNSHPILDGYAGVVAGHIDDIVRQELQHSRRDRHVQAFMIAHTRDREEVQWSSEPRLKESHIHIVIAISAAKSRYQMMRLMGYNFDDLTETFEWIAQNSSDEEDMRERADSFLSTLIGAIKNYVVPADYCAALRYLVHQSKKAVHDPQKTTYSSNEVISWLPDDPGQTYDDIASIHDNESIANNLESQVLYHLQNSAYCQAHHILEKYVGARRGDKAFTFEQIGELRRLGKKQPGKLCFSNRSKDSILSLVMHWIRTKRIQFSDCQILIHAAFNDKDADALIADAKFMDRLSNVLAAEEQAIISDPAAVRDMTTYCIFAAQGGIGKTRLANAMALLMDKYRKPYQVVTRNKQVTFDPFQNYESETSVIMDELNPSSLGWAQIKDLLDPFKIPYVGSRFHNKSPWNIKHTFITNVFENGISDYVNGVLHYAEGVSSLGYLTKDGGDWNLITNDIEAGKHYVSQLSQLLRRLSFVINLAPTENGRGTSIKVSTINFQPSGRQVDHYDYVHTQDSCHVFRTVINDDLREKDMEKIAKKVIQMVNQLKVQAKEAFKANPDRLLDEVDGFIADRCDFSVRYNAKHEPYLVVKDGESVSALFQSEPAVPPTQNLITILNRTKVFLWPDVDKTKVHVDPKLNQLDALLKGYEVPIEKVGFDEIKTLKLTKEALKLVNSDHSATIWKVLNQETPRQIASEYFTVQTNKNIANFKVI</sequence>